<evidence type="ECO:0000313" key="3">
    <source>
        <dbReference type="Proteomes" id="UP001629059"/>
    </source>
</evidence>
<evidence type="ECO:0000256" key="1">
    <source>
        <dbReference type="SAM" id="SignalP"/>
    </source>
</evidence>
<evidence type="ECO:0008006" key="4">
    <source>
        <dbReference type="Google" id="ProtNLM"/>
    </source>
</evidence>
<dbReference type="RefSeq" id="WP_408075844.1">
    <property type="nucleotide sequence ID" value="NZ_JBELQB010000013.1"/>
</dbReference>
<feature type="chain" id="PRO_5045184530" description="Carboxypeptidase-like protein" evidence="1">
    <location>
        <begin position="20"/>
        <end position="258"/>
    </location>
</feature>
<sequence length="258" mass="30021">MKKFFFLLLIVLLPAVVFSQDEGRKILRGQMVADSIKVEYITVLNKNTNIKAITDDNGYFTIYAQPADTLYFSSINFRPAMLILDKTHFVEKKLVMRMEPNVTVLDEILIIPLTGNLEEDSKDIETRQFTSDLNSKVLTEGLNVEDQVPVNPAFPSNERRLPGIDFVKVYDLIFKPKKKQKDMTKEYLQGRTFSELVQEKYTYYFFTETLKLKHEEINLFLAYADNGKESALLLAPDKEFELTDYLINKSNDYHNREK</sequence>
<keyword evidence="1" id="KW-0732">Signal</keyword>
<dbReference type="InterPro" id="IPR008969">
    <property type="entry name" value="CarboxyPept-like_regulatory"/>
</dbReference>
<organism evidence="2 3">
    <name type="scientific">Flavobacterium rhizophilum</name>
    <dbReference type="NCBI Taxonomy" id="3163296"/>
    <lineage>
        <taxon>Bacteria</taxon>
        <taxon>Pseudomonadati</taxon>
        <taxon>Bacteroidota</taxon>
        <taxon>Flavobacteriia</taxon>
        <taxon>Flavobacteriales</taxon>
        <taxon>Flavobacteriaceae</taxon>
        <taxon>Flavobacterium</taxon>
    </lineage>
</organism>
<reference evidence="2 3" key="1">
    <citation type="submission" date="2024-06" db="EMBL/GenBank/DDBJ databases">
        <authorList>
            <person name="Kaempfer P."/>
            <person name="Viver T."/>
        </authorList>
    </citation>
    <scope>NUCLEOTIDE SEQUENCE [LARGE SCALE GENOMIC DNA]</scope>
    <source>
        <strain evidence="2 3">ST-75</strain>
    </source>
</reference>
<dbReference type="Proteomes" id="UP001629059">
    <property type="component" value="Unassembled WGS sequence"/>
</dbReference>
<gene>
    <name evidence="2" type="ORF">ABS768_15415</name>
</gene>
<comment type="caution">
    <text evidence="2">The sequence shown here is derived from an EMBL/GenBank/DDBJ whole genome shotgun (WGS) entry which is preliminary data.</text>
</comment>
<dbReference type="SUPFAM" id="SSF49464">
    <property type="entry name" value="Carboxypeptidase regulatory domain-like"/>
    <property type="match status" value="1"/>
</dbReference>
<evidence type="ECO:0000313" key="2">
    <source>
        <dbReference type="EMBL" id="MFL9838896.1"/>
    </source>
</evidence>
<protein>
    <recommendedName>
        <fullName evidence="4">Carboxypeptidase-like protein</fullName>
    </recommendedName>
</protein>
<proteinExistence type="predicted"/>
<feature type="signal peptide" evidence="1">
    <location>
        <begin position="1"/>
        <end position="19"/>
    </location>
</feature>
<dbReference type="EMBL" id="JBELQB010000013">
    <property type="protein sequence ID" value="MFL9838896.1"/>
    <property type="molecule type" value="Genomic_DNA"/>
</dbReference>
<name>A0ABW8YF74_9FLAO</name>
<accession>A0ABW8YF74</accession>
<keyword evidence="3" id="KW-1185">Reference proteome</keyword>